<gene>
    <name evidence="2" type="ORF">GCM10017643_47940</name>
</gene>
<dbReference type="AlphaFoldDB" id="A0A9W6JF49"/>
<name>A0A9W6JF49_9HYPH</name>
<sequence>MKDYRITERRPIGGRMRKVGEIVSLDERQHAAEAPWGGLELVEPEPPAKAKKTTDKAG</sequence>
<keyword evidence="3" id="KW-1185">Reference proteome</keyword>
<accession>A0A9W6JF49</accession>
<evidence type="ECO:0000313" key="3">
    <source>
        <dbReference type="Proteomes" id="UP001143370"/>
    </source>
</evidence>
<dbReference type="EMBL" id="BSFJ01000052">
    <property type="protein sequence ID" value="GLK74675.1"/>
    <property type="molecule type" value="Genomic_DNA"/>
</dbReference>
<evidence type="ECO:0000313" key="2">
    <source>
        <dbReference type="EMBL" id="GLK74675.1"/>
    </source>
</evidence>
<comment type="caution">
    <text evidence="2">The sequence shown here is derived from an EMBL/GenBank/DDBJ whole genome shotgun (WGS) entry which is preliminary data.</text>
</comment>
<reference evidence="2" key="1">
    <citation type="journal article" date="2014" name="Int. J. Syst. Evol. Microbiol.">
        <title>Complete genome sequence of Corynebacterium casei LMG S-19264T (=DSM 44701T), isolated from a smear-ripened cheese.</title>
        <authorList>
            <consortium name="US DOE Joint Genome Institute (JGI-PGF)"/>
            <person name="Walter F."/>
            <person name="Albersmeier A."/>
            <person name="Kalinowski J."/>
            <person name="Ruckert C."/>
        </authorList>
    </citation>
    <scope>NUCLEOTIDE SEQUENCE</scope>
    <source>
        <strain evidence="2">VKM B-2484</strain>
    </source>
</reference>
<feature type="region of interest" description="Disordered" evidence="1">
    <location>
        <begin position="34"/>
        <end position="58"/>
    </location>
</feature>
<proteinExistence type="predicted"/>
<dbReference type="Proteomes" id="UP001143370">
    <property type="component" value="Unassembled WGS sequence"/>
</dbReference>
<organism evidence="2 3">
    <name type="scientific">Ancylobacter dichloromethanicus</name>
    <dbReference type="NCBI Taxonomy" id="518825"/>
    <lineage>
        <taxon>Bacteria</taxon>
        <taxon>Pseudomonadati</taxon>
        <taxon>Pseudomonadota</taxon>
        <taxon>Alphaproteobacteria</taxon>
        <taxon>Hyphomicrobiales</taxon>
        <taxon>Xanthobacteraceae</taxon>
        <taxon>Ancylobacter</taxon>
    </lineage>
</organism>
<feature type="compositionally biased region" description="Basic and acidic residues" evidence="1">
    <location>
        <begin position="46"/>
        <end position="58"/>
    </location>
</feature>
<evidence type="ECO:0000256" key="1">
    <source>
        <dbReference type="SAM" id="MobiDB-lite"/>
    </source>
</evidence>
<protein>
    <submittedName>
        <fullName evidence="2">Uncharacterized protein</fullName>
    </submittedName>
</protein>
<dbReference type="RefSeq" id="WP_213371506.1">
    <property type="nucleotide sequence ID" value="NZ_BSFJ01000052.1"/>
</dbReference>
<reference evidence="2" key="2">
    <citation type="submission" date="2023-01" db="EMBL/GenBank/DDBJ databases">
        <authorList>
            <person name="Sun Q."/>
            <person name="Evtushenko L."/>
        </authorList>
    </citation>
    <scope>NUCLEOTIDE SEQUENCE</scope>
    <source>
        <strain evidence="2">VKM B-2484</strain>
    </source>
</reference>